<dbReference type="RefSeq" id="WP_216000852.1">
    <property type="nucleotide sequence ID" value="NZ_JAUFQI010000001.1"/>
</dbReference>
<reference evidence="4" key="1">
    <citation type="journal article" date="2019" name="Int. J. Syst. Evol. Microbiol.">
        <title>The Global Catalogue of Microorganisms (GCM) 10K type strain sequencing project: providing services to taxonomists for standard genome sequencing and annotation.</title>
        <authorList>
            <consortium name="The Broad Institute Genomics Platform"/>
            <consortium name="The Broad Institute Genome Sequencing Center for Infectious Disease"/>
            <person name="Wu L."/>
            <person name="Ma J."/>
        </authorList>
    </citation>
    <scope>NUCLEOTIDE SEQUENCE [LARGE SCALE GENOMIC DNA]</scope>
    <source>
        <strain evidence="4">CECT 8288</strain>
    </source>
</reference>
<evidence type="ECO:0000256" key="2">
    <source>
        <dbReference type="NCBIfam" id="TIGR00559"/>
    </source>
</evidence>
<evidence type="ECO:0000256" key="1">
    <source>
        <dbReference type="HAMAP-Rule" id="MF_00279"/>
    </source>
</evidence>
<dbReference type="HAMAP" id="MF_00279">
    <property type="entry name" value="PdxJ"/>
    <property type="match status" value="1"/>
</dbReference>
<dbReference type="InterPro" id="IPR004569">
    <property type="entry name" value="PyrdxlP_synth_PdxJ"/>
</dbReference>
<feature type="active site" description="Proton donor" evidence="1">
    <location>
        <position position="195"/>
    </location>
</feature>
<evidence type="ECO:0000313" key="3">
    <source>
        <dbReference type="EMBL" id="MFC3701026.1"/>
    </source>
</evidence>
<dbReference type="Pfam" id="PF03740">
    <property type="entry name" value="PdxJ"/>
    <property type="match status" value="1"/>
</dbReference>
<feature type="binding site" evidence="1">
    <location>
        <position position="18"/>
    </location>
    <ligand>
        <name>3-amino-2-oxopropyl phosphate</name>
        <dbReference type="ChEBI" id="CHEBI:57279"/>
    </ligand>
</feature>
<feature type="binding site" evidence="1">
    <location>
        <position position="104"/>
    </location>
    <ligand>
        <name>1-deoxy-D-xylulose 5-phosphate</name>
        <dbReference type="ChEBI" id="CHEBI:57792"/>
    </ligand>
</feature>
<sequence length="242" mass="27152">MTELSVNVNKIALLRNSRGHDTPNVVGFAKKFIEQGVKGITIHPRQDERHITRQDARDLGDYIRPLNGVELNIEGYPSEDFLQLIEEIKPDQTTLVPDAPDQITSDHGFDFHTQAEFLDPILARLKATGTRACVFLDPDVEQVRLAAQSKTDRIELYTEEYARTYHQPIHQEVHARYKQAAIEAQKLGLGVNAGHDLSLENLAKFVTIPGILEVSIGHALIVECLEFGLPSVARRYLHICNG</sequence>
<feature type="site" description="Transition state stabilizer" evidence="1">
    <location>
        <position position="155"/>
    </location>
</feature>
<comment type="caution">
    <text evidence="1">Lacks conserved residue(s) required for the propagation of feature annotation.</text>
</comment>
<gene>
    <name evidence="1" type="primary">pdxJ</name>
    <name evidence="3" type="ORF">ACFOND_05165</name>
</gene>
<feature type="active site" description="Proton acceptor" evidence="1">
    <location>
        <position position="43"/>
    </location>
</feature>
<proteinExistence type="inferred from homology"/>
<dbReference type="EC" id="2.6.99.2" evidence="1 2"/>
<feature type="binding site" evidence="1">
    <location>
        <position position="196"/>
    </location>
    <ligand>
        <name>3-amino-2-oxopropyl phosphate</name>
        <dbReference type="ChEBI" id="CHEBI:57279"/>
    </ligand>
</feature>
<feature type="binding site" evidence="1">
    <location>
        <begin position="217"/>
        <end position="218"/>
    </location>
    <ligand>
        <name>3-amino-2-oxopropyl phosphate</name>
        <dbReference type="ChEBI" id="CHEBI:57279"/>
    </ligand>
</feature>
<keyword evidence="1" id="KW-0664">Pyridoxine biosynthesis</keyword>
<dbReference type="NCBIfam" id="TIGR00559">
    <property type="entry name" value="pdxJ"/>
    <property type="match status" value="1"/>
</dbReference>
<feature type="binding site" evidence="1">
    <location>
        <position position="50"/>
    </location>
    <ligand>
        <name>1-deoxy-D-xylulose 5-phosphate</name>
        <dbReference type="ChEBI" id="CHEBI:57792"/>
    </ligand>
</feature>
<evidence type="ECO:0000313" key="4">
    <source>
        <dbReference type="Proteomes" id="UP001595710"/>
    </source>
</evidence>
<name>A0ABV7WQD2_9GAMM</name>
<dbReference type="GO" id="GO:0033856">
    <property type="term" value="F:pyridoxine 5'-phosphate synthase activity"/>
    <property type="evidence" value="ECO:0007669"/>
    <property type="project" value="UniProtKB-EC"/>
</dbReference>
<feature type="binding site" evidence="1">
    <location>
        <position position="45"/>
    </location>
    <ligand>
        <name>1-deoxy-D-xylulose 5-phosphate</name>
        <dbReference type="ChEBI" id="CHEBI:57792"/>
    </ligand>
</feature>
<comment type="caution">
    <text evidence="3">The sequence shown here is derived from an EMBL/GenBank/DDBJ whole genome shotgun (WGS) entry which is preliminary data.</text>
</comment>
<organism evidence="3 4">
    <name type="scientific">Reinekea marina</name>
    <dbReference type="NCBI Taxonomy" id="1310421"/>
    <lineage>
        <taxon>Bacteria</taxon>
        <taxon>Pseudomonadati</taxon>
        <taxon>Pseudomonadota</taxon>
        <taxon>Gammaproteobacteria</taxon>
        <taxon>Oceanospirillales</taxon>
        <taxon>Saccharospirillaceae</taxon>
        <taxon>Reinekea</taxon>
    </lineage>
</organism>
<comment type="function">
    <text evidence="1">Catalyzes the complicated ring closure reaction between the two acyclic compounds 1-deoxy-D-xylulose-5-phosphate (DXP) and 3-amino-2-oxopropyl phosphate (1-amino-acetone-3-phosphate or AAP) to form pyridoxine 5'-phosphate (PNP) and inorganic phosphate.</text>
</comment>
<comment type="catalytic activity">
    <reaction evidence="1">
        <text>3-amino-2-oxopropyl phosphate + 1-deoxy-D-xylulose 5-phosphate = pyridoxine 5'-phosphate + phosphate + 2 H2O + H(+)</text>
        <dbReference type="Rhea" id="RHEA:15265"/>
        <dbReference type="ChEBI" id="CHEBI:15377"/>
        <dbReference type="ChEBI" id="CHEBI:15378"/>
        <dbReference type="ChEBI" id="CHEBI:43474"/>
        <dbReference type="ChEBI" id="CHEBI:57279"/>
        <dbReference type="ChEBI" id="CHEBI:57792"/>
        <dbReference type="ChEBI" id="CHEBI:58589"/>
        <dbReference type="EC" id="2.6.99.2"/>
    </reaction>
</comment>
<dbReference type="Proteomes" id="UP001595710">
    <property type="component" value="Unassembled WGS sequence"/>
</dbReference>
<protein>
    <recommendedName>
        <fullName evidence="1 2">Pyridoxine 5'-phosphate synthase</fullName>
        <shortName evidence="1">PNP synthase</shortName>
        <ecNumber evidence="1 2">2.6.99.2</ecNumber>
    </recommendedName>
</protein>
<keyword evidence="1 3" id="KW-0808">Transferase</keyword>
<dbReference type="EMBL" id="JBHRYN010000007">
    <property type="protein sequence ID" value="MFC3701026.1"/>
    <property type="molecule type" value="Genomic_DNA"/>
</dbReference>
<feature type="active site" description="Proton acceptor" evidence="1">
    <location>
        <position position="74"/>
    </location>
</feature>
<comment type="pathway">
    <text evidence="1">Cofactor biosynthesis; pyridoxine 5'-phosphate biosynthesis; pyridoxine 5'-phosphate from D-erythrose 4-phosphate: step 5/5.</text>
</comment>
<dbReference type="CDD" id="cd00003">
    <property type="entry name" value="PNPsynthase"/>
    <property type="match status" value="1"/>
</dbReference>
<dbReference type="NCBIfam" id="NF003626">
    <property type="entry name" value="PRK05265.1-4"/>
    <property type="match status" value="1"/>
</dbReference>
<accession>A0ABV7WQD2</accession>
<comment type="subcellular location">
    <subcellularLocation>
        <location evidence="1">Cytoplasm</location>
    </subcellularLocation>
</comment>
<keyword evidence="1" id="KW-0963">Cytoplasm</keyword>
<keyword evidence="4" id="KW-1185">Reference proteome</keyword>
<comment type="subunit">
    <text evidence="1">Homooctamer; tetramer of dimers.</text>
</comment>
<comment type="similarity">
    <text evidence="1">Belongs to the PNP synthase family.</text>
</comment>
<feature type="binding site" evidence="1">
    <location>
        <position position="7"/>
    </location>
    <ligand>
        <name>3-amino-2-oxopropyl phosphate</name>
        <dbReference type="ChEBI" id="CHEBI:57279"/>
    </ligand>
</feature>
<dbReference type="PANTHER" id="PTHR30456">
    <property type="entry name" value="PYRIDOXINE 5'-PHOSPHATE SYNTHASE"/>
    <property type="match status" value="1"/>
</dbReference>
<dbReference type="PANTHER" id="PTHR30456:SF0">
    <property type="entry name" value="PYRIDOXINE 5'-PHOSPHATE SYNTHASE"/>
    <property type="match status" value="1"/>
</dbReference>